<keyword evidence="2" id="KW-1185">Reference proteome</keyword>
<comment type="caution">
    <text evidence="1">The sequence shown here is derived from an EMBL/GenBank/DDBJ whole genome shotgun (WGS) entry which is preliminary data.</text>
</comment>
<evidence type="ECO:0000313" key="1">
    <source>
        <dbReference type="EMBL" id="ETO28201.1"/>
    </source>
</evidence>
<gene>
    <name evidence="1" type="ORF">RFI_08935</name>
</gene>
<reference evidence="1 2" key="1">
    <citation type="journal article" date="2013" name="Curr. Biol.">
        <title>The Genome of the Foraminiferan Reticulomyxa filosa.</title>
        <authorList>
            <person name="Glockner G."/>
            <person name="Hulsmann N."/>
            <person name="Schleicher M."/>
            <person name="Noegel A.A."/>
            <person name="Eichinger L."/>
            <person name="Gallinger C."/>
            <person name="Pawlowski J."/>
            <person name="Sierra R."/>
            <person name="Euteneuer U."/>
            <person name="Pillet L."/>
            <person name="Moustafa A."/>
            <person name="Platzer M."/>
            <person name="Groth M."/>
            <person name="Szafranski K."/>
            <person name="Schliwa M."/>
        </authorList>
    </citation>
    <scope>NUCLEOTIDE SEQUENCE [LARGE SCALE GENOMIC DNA]</scope>
</reference>
<evidence type="ECO:0000313" key="2">
    <source>
        <dbReference type="Proteomes" id="UP000023152"/>
    </source>
</evidence>
<accession>X6NQA0</accession>
<sequence>MEAQRRVLTQACQTLSKMQKAHNGNIEGNVENTQQIDSVLKMLTQAQTQINSSMAIPLASGLVGINQILLPFPDDAGTVGELSTVSQTTTIATNVRRAYLADASKDEEQNNEGERAVAKWIVHDFLPEENASYLAQHGLSNLDDKDIAAADKEQKGDKRLRKMTHDDIKKLYSTYILVFILYICEDYGEKKQTKKQQQQCKNGNKIPTYWQNLKNSKTGTLTSLARHNCVEITLWLLYSPLFLKTGLIQTNTIVQ</sequence>
<protein>
    <submittedName>
        <fullName evidence="1">Uncharacterized protein</fullName>
    </submittedName>
</protein>
<dbReference type="Proteomes" id="UP000023152">
    <property type="component" value="Unassembled WGS sequence"/>
</dbReference>
<organism evidence="1 2">
    <name type="scientific">Reticulomyxa filosa</name>
    <dbReference type="NCBI Taxonomy" id="46433"/>
    <lineage>
        <taxon>Eukaryota</taxon>
        <taxon>Sar</taxon>
        <taxon>Rhizaria</taxon>
        <taxon>Retaria</taxon>
        <taxon>Foraminifera</taxon>
        <taxon>Monothalamids</taxon>
        <taxon>Reticulomyxidae</taxon>
        <taxon>Reticulomyxa</taxon>
    </lineage>
</organism>
<name>X6NQA0_RETFI</name>
<proteinExistence type="predicted"/>
<dbReference type="EMBL" id="ASPP01006803">
    <property type="protein sequence ID" value="ETO28201.1"/>
    <property type="molecule type" value="Genomic_DNA"/>
</dbReference>
<dbReference type="AlphaFoldDB" id="X6NQA0"/>